<proteinExistence type="predicted"/>
<keyword evidence="4" id="KW-1185">Reference proteome</keyword>
<dbReference type="EMBL" id="LR824544">
    <property type="protein sequence ID" value="CAH1636613.1"/>
    <property type="molecule type" value="Genomic_DNA"/>
</dbReference>
<protein>
    <submittedName>
        <fullName evidence="3">Uncharacterized protein</fullName>
    </submittedName>
</protein>
<organism evidence="3 4">
    <name type="scientific">Spodoptera littoralis</name>
    <name type="common">Egyptian cotton leafworm</name>
    <dbReference type="NCBI Taxonomy" id="7109"/>
    <lineage>
        <taxon>Eukaryota</taxon>
        <taxon>Metazoa</taxon>
        <taxon>Ecdysozoa</taxon>
        <taxon>Arthropoda</taxon>
        <taxon>Hexapoda</taxon>
        <taxon>Insecta</taxon>
        <taxon>Pterygota</taxon>
        <taxon>Neoptera</taxon>
        <taxon>Endopterygota</taxon>
        <taxon>Lepidoptera</taxon>
        <taxon>Glossata</taxon>
        <taxon>Ditrysia</taxon>
        <taxon>Noctuoidea</taxon>
        <taxon>Noctuidae</taxon>
        <taxon>Amphipyrinae</taxon>
        <taxon>Spodoptera</taxon>
    </lineage>
</organism>
<accession>A0A9P0HWD3</accession>
<sequence length="725" mass="83476">MKYMWLLWLFVVLPTVYGQFGFGKSYLGNSRLCHQWNCINAKLGLEDSLPPKDQSVAVLRQLLPQGPWQDVVENVVEHCYVNRSRRFTNTCPGQALMHCLVDQMIDFCPVTSLRKDDSCSIVTSINGMRFMFSQSRYADLEKNLPREHRPTWFLKNYFDKNCCDLPVIFNTTVLEECGFSYMMNYINHGLKHPTPSEATTVLPMTTPVPTTATDSGDGLKIVDLNTIQEKSTNLIIDPMECCDMEDFIKSTWKSECDFHLQWGGKERLTISQPPATEPPTTTTERTEAIQDIMLVPQSCEKETCVFRNLGIIKGTEIDKSAYIDMLANFTGSHQAWIRATEKVVSRCLNANNLERRSDCLINDVLACTLDVLTEYCPYKRKSGICKHGKHDVPCQISSSKSRPKNRREICLLPELVHHDHLYECDLDALYKVERVAVPVRHKKHVFPSLWHNCKQLETQTSCIMDKMGILNRYKFMDYFKMKDKIRQFTEDKPEWSAMMDIYTSAYINLPMYSDHCTSERKLLNVIDTMLMTCPVSKRKNTPQCNSLFMEMVKATPADNQTVTKEKADQIMKHYHHVFMPTRPQPSRFDVAIRKKHTKHVTPAFQFGILNSKNAPPVRVAYVKPPSYKVRPPLILQPVYLRPTHFIRGRVSDSAFRSNLFWHHNQLVKPQGSVEKSTSTTRSPEVSTSATLELSTMPPQLNEPFFKLPTKYINNNDMDMDLGRPE</sequence>
<evidence type="ECO:0000256" key="1">
    <source>
        <dbReference type="SAM" id="MobiDB-lite"/>
    </source>
</evidence>
<gene>
    <name evidence="3" type="ORF">SPLIT_LOCUS1975</name>
</gene>
<dbReference type="AlphaFoldDB" id="A0A9P0HWD3"/>
<dbReference type="Gene3D" id="1.10.238.270">
    <property type="match status" value="1"/>
</dbReference>
<dbReference type="Proteomes" id="UP001153321">
    <property type="component" value="Chromosome 13"/>
</dbReference>
<feature type="chain" id="PRO_5040347534" evidence="2">
    <location>
        <begin position="19"/>
        <end position="725"/>
    </location>
</feature>
<reference evidence="3" key="1">
    <citation type="submission" date="2022-02" db="EMBL/GenBank/DDBJ databases">
        <authorList>
            <person name="King R."/>
        </authorList>
    </citation>
    <scope>NUCLEOTIDE SEQUENCE</scope>
</reference>
<evidence type="ECO:0000313" key="4">
    <source>
        <dbReference type="Proteomes" id="UP001153321"/>
    </source>
</evidence>
<evidence type="ECO:0000256" key="2">
    <source>
        <dbReference type="SAM" id="SignalP"/>
    </source>
</evidence>
<feature type="region of interest" description="Disordered" evidence="1">
    <location>
        <begin position="670"/>
        <end position="693"/>
    </location>
</feature>
<feature type="signal peptide" evidence="2">
    <location>
        <begin position="1"/>
        <end position="18"/>
    </location>
</feature>
<name>A0A9P0HWD3_SPOLI</name>
<keyword evidence="2" id="KW-0732">Signal</keyword>
<evidence type="ECO:0000313" key="3">
    <source>
        <dbReference type="EMBL" id="CAH1636613.1"/>
    </source>
</evidence>
<feature type="compositionally biased region" description="Polar residues" evidence="1">
    <location>
        <begin position="673"/>
        <end position="693"/>
    </location>
</feature>